<evidence type="ECO:0000313" key="1">
    <source>
        <dbReference type="EMBL" id="VDD87507.1"/>
    </source>
</evidence>
<dbReference type="AlphaFoldDB" id="A0A0N4UZA1"/>
<reference evidence="1 2" key="2">
    <citation type="submission" date="2018-10" db="EMBL/GenBank/DDBJ databases">
        <authorList>
            <consortium name="Pathogen Informatics"/>
        </authorList>
    </citation>
    <scope>NUCLEOTIDE SEQUENCE [LARGE SCALE GENOMIC DNA]</scope>
</reference>
<evidence type="ECO:0000313" key="2">
    <source>
        <dbReference type="Proteomes" id="UP000274131"/>
    </source>
</evidence>
<protein>
    <submittedName>
        <fullName evidence="3">DHX32</fullName>
    </submittedName>
</protein>
<name>A0A0N4UZA1_ENTVE</name>
<evidence type="ECO:0000313" key="3">
    <source>
        <dbReference type="WBParaSite" id="EVEC_0000294201-mRNA-1"/>
    </source>
</evidence>
<sequence length="160" mass="18239">MANILQQFEANTNEDESQQEDLNLFTASLLWSEKEAQLATLESKAGDSLEDLFRPQETTIQSYDENYEDILRQTYESPDSSLIEQLSDKTDEADEGEVVVECEDSKKPLGNEQNLEAAIEQRIIFCTLQYLFIHFTSSDFVSSCKVTNTDFKRSKLTAVD</sequence>
<dbReference type="EMBL" id="UXUI01007423">
    <property type="protein sequence ID" value="VDD87507.1"/>
    <property type="molecule type" value="Genomic_DNA"/>
</dbReference>
<keyword evidence="2" id="KW-1185">Reference proteome</keyword>
<accession>A0A0N4UZA1</accession>
<dbReference type="WBParaSite" id="EVEC_0000294201-mRNA-1">
    <property type="protein sequence ID" value="EVEC_0000294201-mRNA-1"/>
    <property type="gene ID" value="EVEC_0000294201"/>
</dbReference>
<reference evidence="3" key="1">
    <citation type="submission" date="2017-02" db="UniProtKB">
        <authorList>
            <consortium name="WormBaseParasite"/>
        </authorList>
    </citation>
    <scope>IDENTIFICATION</scope>
</reference>
<organism evidence="3">
    <name type="scientific">Enterobius vermicularis</name>
    <name type="common">Human pinworm</name>
    <dbReference type="NCBI Taxonomy" id="51028"/>
    <lineage>
        <taxon>Eukaryota</taxon>
        <taxon>Metazoa</taxon>
        <taxon>Ecdysozoa</taxon>
        <taxon>Nematoda</taxon>
        <taxon>Chromadorea</taxon>
        <taxon>Rhabditida</taxon>
        <taxon>Spirurina</taxon>
        <taxon>Oxyuridomorpha</taxon>
        <taxon>Oxyuroidea</taxon>
        <taxon>Oxyuridae</taxon>
        <taxon>Enterobius</taxon>
    </lineage>
</organism>
<gene>
    <name evidence="1" type="ORF">EVEC_LOCUS2650</name>
</gene>
<dbReference type="Proteomes" id="UP000274131">
    <property type="component" value="Unassembled WGS sequence"/>
</dbReference>
<proteinExistence type="predicted"/>